<dbReference type="Proteomes" id="UP000472263">
    <property type="component" value="Chromosome 15"/>
</dbReference>
<dbReference type="AlphaFoldDB" id="A0A668ASM7"/>
<proteinExistence type="predicted"/>
<protein>
    <submittedName>
        <fullName evidence="1">Uncharacterized protein</fullName>
    </submittedName>
</protein>
<dbReference type="Ensembl" id="ENSMMDT00005049448.1">
    <property type="protein sequence ID" value="ENSMMDP00005048496.1"/>
    <property type="gene ID" value="ENSMMDG00005022059.1"/>
</dbReference>
<reference evidence="1" key="2">
    <citation type="submission" date="2025-08" db="UniProtKB">
        <authorList>
            <consortium name="Ensembl"/>
        </authorList>
    </citation>
    <scope>IDENTIFICATION</scope>
</reference>
<reference evidence="1" key="3">
    <citation type="submission" date="2025-09" db="UniProtKB">
        <authorList>
            <consortium name="Ensembl"/>
        </authorList>
    </citation>
    <scope>IDENTIFICATION</scope>
</reference>
<organism evidence="1 2">
    <name type="scientific">Myripristis murdjan</name>
    <name type="common">pinecone soldierfish</name>
    <dbReference type="NCBI Taxonomy" id="586833"/>
    <lineage>
        <taxon>Eukaryota</taxon>
        <taxon>Metazoa</taxon>
        <taxon>Chordata</taxon>
        <taxon>Craniata</taxon>
        <taxon>Vertebrata</taxon>
        <taxon>Euteleostomi</taxon>
        <taxon>Actinopterygii</taxon>
        <taxon>Neopterygii</taxon>
        <taxon>Teleostei</taxon>
        <taxon>Neoteleostei</taxon>
        <taxon>Acanthomorphata</taxon>
        <taxon>Holocentriformes</taxon>
        <taxon>Holocentridae</taxon>
        <taxon>Myripristis</taxon>
    </lineage>
</organism>
<evidence type="ECO:0000313" key="2">
    <source>
        <dbReference type="Proteomes" id="UP000472263"/>
    </source>
</evidence>
<evidence type="ECO:0000313" key="1">
    <source>
        <dbReference type="Ensembl" id="ENSMMDP00005048496.1"/>
    </source>
</evidence>
<accession>A0A668ASM7</accession>
<sequence length="56" mass="6301">REPEPPAPSTKLEVASMFLVLCWWTWSQAPWTLSGLVPLGRCSDQTTLSLVRKRSS</sequence>
<keyword evidence="2" id="KW-1185">Reference proteome</keyword>
<reference evidence="1" key="1">
    <citation type="submission" date="2019-06" db="EMBL/GenBank/DDBJ databases">
        <authorList>
            <consortium name="Wellcome Sanger Institute Data Sharing"/>
        </authorList>
    </citation>
    <scope>NUCLEOTIDE SEQUENCE [LARGE SCALE GENOMIC DNA]</scope>
</reference>
<name>A0A668ASM7_9TELE</name>
<dbReference type="InParanoid" id="A0A668ASM7"/>